<feature type="compositionally biased region" description="Polar residues" evidence="4">
    <location>
        <begin position="19"/>
        <end position="32"/>
    </location>
</feature>
<keyword evidence="2 3" id="KW-0813">Transport</keyword>
<dbReference type="InterPro" id="IPR016159">
    <property type="entry name" value="Cullin_repeat-like_dom_sf"/>
</dbReference>
<dbReference type="PANTHER" id="PTHR12542:SF38">
    <property type="entry name" value="EXOCYST SUBUNIT EXO70 FAMILY PROTEIN"/>
    <property type="match status" value="1"/>
</dbReference>
<proteinExistence type="inferred from homology"/>
<dbReference type="InterPro" id="IPR004140">
    <property type="entry name" value="Exo70"/>
</dbReference>
<evidence type="ECO:0000256" key="4">
    <source>
        <dbReference type="SAM" id="MobiDB-lite"/>
    </source>
</evidence>
<dbReference type="OMA" id="RFVANYE"/>
<evidence type="ECO:0000256" key="1">
    <source>
        <dbReference type="ARBA" id="ARBA00006756"/>
    </source>
</evidence>
<comment type="similarity">
    <text evidence="1 3">Belongs to the EXO70 family.</text>
</comment>
<evidence type="ECO:0000259" key="5">
    <source>
        <dbReference type="Pfam" id="PF03081"/>
    </source>
</evidence>
<accession>A0A2G2YQN7</accession>
<keyword evidence="3" id="KW-0653">Protein transport</keyword>
<evidence type="ECO:0000313" key="6">
    <source>
        <dbReference type="EMBL" id="PHT72060.1"/>
    </source>
</evidence>
<reference evidence="6 7" key="2">
    <citation type="journal article" date="2017" name="Genome Biol.">
        <title>New reference genome sequences of hot pepper reveal the massive evolution of plant disease-resistance genes by retroduplication.</title>
        <authorList>
            <person name="Kim S."/>
            <person name="Park J."/>
            <person name="Yeom S.I."/>
            <person name="Kim Y.M."/>
            <person name="Seo E."/>
            <person name="Kim K.T."/>
            <person name="Kim M.S."/>
            <person name="Lee J.M."/>
            <person name="Cheong K."/>
            <person name="Shin H.S."/>
            <person name="Kim S.B."/>
            <person name="Han K."/>
            <person name="Lee J."/>
            <person name="Park M."/>
            <person name="Lee H.A."/>
            <person name="Lee H.Y."/>
            <person name="Lee Y."/>
            <person name="Oh S."/>
            <person name="Lee J.H."/>
            <person name="Choi E."/>
            <person name="Choi E."/>
            <person name="Lee S.E."/>
            <person name="Jeon J."/>
            <person name="Kim H."/>
            <person name="Choi G."/>
            <person name="Song H."/>
            <person name="Lee J."/>
            <person name="Lee S.C."/>
            <person name="Kwon J.K."/>
            <person name="Lee H.Y."/>
            <person name="Koo N."/>
            <person name="Hong Y."/>
            <person name="Kim R.W."/>
            <person name="Kang W.H."/>
            <person name="Huh J.H."/>
            <person name="Kang B.C."/>
            <person name="Yang T.J."/>
            <person name="Lee Y.H."/>
            <person name="Bennetzen J.L."/>
            <person name="Choi D."/>
        </authorList>
    </citation>
    <scope>NUCLEOTIDE SEQUENCE [LARGE SCALE GENOMIC DNA]</scope>
    <source>
        <strain evidence="7">cv. CM334</strain>
    </source>
</reference>
<dbReference type="AlphaFoldDB" id="A0A2G2YQN7"/>
<dbReference type="Pfam" id="PF03081">
    <property type="entry name" value="Exo70_C"/>
    <property type="match status" value="1"/>
</dbReference>
<dbReference type="Pfam" id="PF20669">
    <property type="entry name" value="Exo70_N"/>
    <property type="match status" value="2"/>
</dbReference>
<dbReference type="InterPro" id="IPR046364">
    <property type="entry name" value="Exo70_C"/>
</dbReference>
<evidence type="ECO:0000313" key="7">
    <source>
        <dbReference type="Proteomes" id="UP000222542"/>
    </source>
</evidence>
<reference evidence="6 7" key="1">
    <citation type="journal article" date="2014" name="Nat. Genet.">
        <title>Genome sequence of the hot pepper provides insights into the evolution of pungency in Capsicum species.</title>
        <authorList>
            <person name="Kim S."/>
            <person name="Park M."/>
            <person name="Yeom S.I."/>
            <person name="Kim Y.M."/>
            <person name="Lee J.M."/>
            <person name="Lee H.A."/>
            <person name="Seo E."/>
            <person name="Choi J."/>
            <person name="Cheong K."/>
            <person name="Kim K.T."/>
            <person name="Jung K."/>
            <person name="Lee G.W."/>
            <person name="Oh S.K."/>
            <person name="Bae C."/>
            <person name="Kim S.B."/>
            <person name="Lee H.Y."/>
            <person name="Kim S.Y."/>
            <person name="Kim M.S."/>
            <person name="Kang B.C."/>
            <person name="Jo Y.D."/>
            <person name="Yang H.B."/>
            <person name="Jeong H.J."/>
            <person name="Kang W.H."/>
            <person name="Kwon J.K."/>
            <person name="Shin C."/>
            <person name="Lim J.Y."/>
            <person name="Park J.H."/>
            <person name="Huh J.H."/>
            <person name="Kim J.S."/>
            <person name="Kim B.D."/>
            <person name="Cohen O."/>
            <person name="Paran I."/>
            <person name="Suh M.C."/>
            <person name="Lee S.B."/>
            <person name="Kim Y.K."/>
            <person name="Shin Y."/>
            <person name="Noh S.J."/>
            <person name="Park J."/>
            <person name="Seo Y.S."/>
            <person name="Kwon S.Y."/>
            <person name="Kim H.A."/>
            <person name="Park J.M."/>
            <person name="Kim H.J."/>
            <person name="Choi S.B."/>
            <person name="Bosland P.W."/>
            <person name="Reeves G."/>
            <person name="Jo S.H."/>
            <person name="Lee B.W."/>
            <person name="Cho H.T."/>
            <person name="Choi H.S."/>
            <person name="Lee M.S."/>
            <person name="Yu Y."/>
            <person name="Do Choi Y."/>
            <person name="Park B.S."/>
            <person name="van Deynze A."/>
            <person name="Ashrafi H."/>
            <person name="Hill T."/>
            <person name="Kim W.T."/>
            <person name="Pai H.S."/>
            <person name="Ahn H.K."/>
            <person name="Yeam I."/>
            <person name="Giovannoni J.J."/>
            <person name="Rose J.K."/>
            <person name="Sorensen I."/>
            <person name="Lee S.J."/>
            <person name="Kim R.W."/>
            <person name="Choi I.Y."/>
            <person name="Choi B.S."/>
            <person name="Lim J.S."/>
            <person name="Lee Y.H."/>
            <person name="Choi D."/>
        </authorList>
    </citation>
    <scope>NUCLEOTIDE SEQUENCE [LARGE SCALE GENOMIC DNA]</scope>
    <source>
        <strain evidence="7">cv. CM334</strain>
    </source>
</reference>
<dbReference type="STRING" id="4072.A0A2G2YQN7"/>
<dbReference type="Gene3D" id="1.20.1280.170">
    <property type="entry name" value="Exocyst complex component Exo70"/>
    <property type="match status" value="2"/>
</dbReference>
<dbReference type="SUPFAM" id="SSF74788">
    <property type="entry name" value="Cullin repeat-like"/>
    <property type="match status" value="2"/>
</dbReference>
<organism evidence="6 7">
    <name type="scientific">Capsicum annuum</name>
    <name type="common">Capsicum pepper</name>
    <dbReference type="NCBI Taxonomy" id="4072"/>
    <lineage>
        <taxon>Eukaryota</taxon>
        <taxon>Viridiplantae</taxon>
        <taxon>Streptophyta</taxon>
        <taxon>Embryophyta</taxon>
        <taxon>Tracheophyta</taxon>
        <taxon>Spermatophyta</taxon>
        <taxon>Magnoliopsida</taxon>
        <taxon>eudicotyledons</taxon>
        <taxon>Gunneridae</taxon>
        <taxon>Pentapetalae</taxon>
        <taxon>asterids</taxon>
        <taxon>lamiids</taxon>
        <taxon>Solanales</taxon>
        <taxon>Solanaceae</taxon>
        <taxon>Solanoideae</taxon>
        <taxon>Capsiceae</taxon>
        <taxon>Capsicum</taxon>
    </lineage>
</organism>
<dbReference type="PANTHER" id="PTHR12542">
    <property type="entry name" value="EXOCYST COMPLEX PROTEIN EXO70"/>
    <property type="match status" value="1"/>
</dbReference>
<dbReference type="EMBL" id="AYRZ02000009">
    <property type="protein sequence ID" value="PHT72060.1"/>
    <property type="molecule type" value="Genomic_DNA"/>
</dbReference>
<comment type="caution">
    <text evidence="6">The sequence shown here is derived from an EMBL/GenBank/DDBJ whole genome shotgun (WGS) entry which is preliminary data.</text>
</comment>
<feature type="domain" description="Exocyst complex subunit Exo70 C-terminal" evidence="5">
    <location>
        <begin position="426"/>
        <end position="788"/>
    </location>
</feature>
<dbReference type="GO" id="GO:0005546">
    <property type="term" value="F:phosphatidylinositol-4,5-bisphosphate binding"/>
    <property type="evidence" value="ECO:0007669"/>
    <property type="project" value="InterPro"/>
</dbReference>
<evidence type="ECO:0000256" key="2">
    <source>
        <dbReference type="ARBA" id="ARBA00022448"/>
    </source>
</evidence>
<keyword evidence="7" id="KW-1185">Reference proteome</keyword>
<name>A0A2G2YQN7_CAPAN</name>
<sequence>MPRKGMRTLNWFSPKHPTLDSTSPSTSQFYSPSRPSFSEAVIDRTIEMAEPMITKWDPHTTTFAKVTSLFYENRKEAKDFIKVVNNLHKAMHFHATENSRSDKLVRAQSLIQIAMKRLQKEFYQILSINRAHLDPESISTVSSRTSISTLSSTSEFDVEDNDDERVAIADNTKMPRKGMRTLNWFSPKHPTVDITSPSTSQFSSPSRFAYSPSRPSFSEAVIDRTIEMAEPMITKWDPDTTTFAKVTSLFYENRKEAKNFIKVVNNLHKAMHFHATENSQSDKLIRAQALMQIAMKRLQKEFYQILSINRAHLDPESISIVSSRTSISIRSSTSEFDIEDNDDDRVAVAGESISEVEDFSNVVMIDLRLIAECMISTGYTLECLKIYKVMRKSIIDEAIYRLGVEKLMSSSQVHKMRWEVMDMKIKDWLNAVDVAMKTLFNGERILSDYVFASNDAIRESCFTEISKDGAMTLFSFPEIVVKNSKKSPEKVFRLLDMYTSIVEHWADIEATFSFDSESVIRSQALTSLVKLGESIRTALSEFEISLLKESSKTIIAGGGIHPLVIDAMNYIILLADYSNVLSDILGESLPPAKGSLPESYFGIADSDESPAPAISLRFAWLILILFCKLDTKAKHYKEVSLAYLFLANNLQYIVVKVRSSNLKYLLGENWISKQEGKIRKFALNYERLGWSHVIESLQHDPNASMTPQQVKEVFKRFNSAFEQAYRKQSVCVVPNTKLRDDLKVSIARKILPVYREFYNKHRDAILKERHSSHVVRFSPEDVGHHLSDLFFGPVESGSSSTVESSPSLLR</sequence>
<dbReference type="GO" id="GO:0015031">
    <property type="term" value="P:protein transport"/>
    <property type="evidence" value="ECO:0007669"/>
    <property type="project" value="UniProtKB-KW"/>
</dbReference>
<gene>
    <name evidence="6" type="ORF">T459_22845</name>
</gene>
<evidence type="ECO:0000256" key="3">
    <source>
        <dbReference type="RuleBase" id="RU365026"/>
    </source>
</evidence>
<keyword evidence="3" id="KW-0268">Exocytosis</keyword>
<protein>
    <recommendedName>
        <fullName evidence="3">Exocyst subunit Exo70 family protein</fullName>
    </recommendedName>
</protein>
<dbReference type="GO" id="GO:0006887">
    <property type="term" value="P:exocytosis"/>
    <property type="evidence" value="ECO:0000318"/>
    <property type="project" value="GO_Central"/>
</dbReference>
<dbReference type="GO" id="GO:0000145">
    <property type="term" value="C:exocyst"/>
    <property type="evidence" value="ECO:0000318"/>
    <property type="project" value="GO_Central"/>
</dbReference>
<dbReference type="Proteomes" id="UP000222542">
    <property type="component" value="Unassembled WGS sequence"/>
</dbReference>
<feature type="region of interest" description="Disordered" evidence="4">
    <location>
        <begin position="1"/>
        <end position="32"/>
    </location>
</feature>
<comment type="function">
    <text evidence="3">Component of the exocyst complex.</text>
</comment>
<dbReference type="Gramene" id="PHT72060">
    <property type="protein sequence ID" value="PHT72060"/>
    <property type="gene ID" value="T459_22845"/>
</dbReference>